<evidence type="ECO:0000259" key="3">
    <source>
        <dbReference type="Pfam" id="PF01370"/>
    </source>
</evidence>
<dbReference type="FunFam" id="3.40.50.720:FF:000219">
    <property type="entry name" value="Cinnamoyl-CoA reductase 1"/>
    <property type="match status" value="1"/>
</dbReference>
<feature type="domain" description="NAD-dependent epimerase/dehydratase" evidence="3">
    <location>
        <begin position="8"/>
        <end position="248"/>
    </location>
</feature>
<evidence type="ECO:0000313" key="4">
    <source>
        <dbReference type="EMBL" id="CAI0426160.1"/>
    </source>
</evidence>
<dbReference type="InterPro" id="IPR001509">
    <property type="entry name" value="Epimerase_deHydtase"/>
</dbReference>
<dbReference type="GO" id="GO:0016616">
    <property type="term" value="F:oxidoreductase activity, acting on the CH-OH group of donors, NAD or NADP as acceptor"/>
    <property type="evidence" value="ECO:0007669"/>
    <property type="project" value="TreeGrafter"/>
</dbReference>
<evidence type="ECO:0000256" key="2">
    <source>
        <dbReference type="ARBA" id="ARBA00023002"/>
    </source>
</evidence>
<reference evidence="4" key="1">
    <citation type="submission" date="2022-08" db="EMBL/GenBank/DDBJ databases">
        <authorList>
            <person name="Gutierrez-Valencia J."/>
        </authorList>
    </citation>
    <scope>NUCLEOTIDE SEQUENCE</scope>
</reference>
<keyword evidence="1" id="KW-0521">NADP</keyword>
<dbReference type="Proteomes" id="UP001154282">
    <property type="component" value="Unassembled WGS sequence"/>
</dbReference>
<keyword evidence="5" id="KW-1185">Reference proteome</keyword>
<dbReference type="Gene3D" id="3.40.50.720">
    <property type="entry name" value="NAD(P)-binding Rossmann-like Domain"/>
    <property type="match status" value="2"/>
</dbReference>
<dbReference type="InterPro" id="IPR036291">
    <property type="entry name" value="NAD(P)-bd_dom_sf"/>
</dbReference>
<organism evidence="4 5">
    <name type="scientific">Linum tenue</name>
    <dbReference type="NCBI Taxonomy" id="586396"/>
    <lineage>
        <taxon>Eukaryota</taxon>
        <taxon>Viridiplantae</taxon>
        <taxon>Streptophyta</taxon>
        <taxon>Embryophyta</taxon>
        <taxon>Tracheophyta</taxon>
        <taxon>Spermatophyta</taxon>
        <taxon>Magnoliopsida</taxon>
        <taxon>eudicotyledons</taxon>
        <taxon>Gunneridae</taxon>
        <taxon>Pentapetalae</taxon>
        <taxon>rosids</taxon>
        <taxon>fabids</taxon>
        <taxon>Malpighiales</taxon>
        <taxon>Linaceae</taxon>
        <taxon>Linum</taxon>
    </lineage>
</organism>
<accession>A0AAV0KWN3</accession>
<proteinExistence type="predicted"/>
<sequence>MSTGKESVCVTGAGGFLGSWVVHHLLSKNYLVRGTVRDPLDAKNAHLKQLPNASTNLELVKAELLDYPSLLSAIQGCSGVFHVASPVLSSVVLNPQASVEIIEPAVTGTLNVLKACVETKVKRVVVVSSGAAVIMNPAWPSGRPMDESCWSDVEYCRATERWYQVSKTEAESQAIEYGKATGLDVVTVCPNLIMGPVLQPTRNASTLVLSMALKEGGHDSVENKHWMVVDVRDVAEALVLVYEKPDAEGRYICSAHSVRVKDMVDIVTEKYPDYNRHKKTAFGGKPTPSFFNGSLQKWVFKSYREASDIKPHRSLPTLSESDLMSTAKGTVCVTGAGGFLGSWVVHLLLSKNYPVRGTVRDP</sequence>
<dbReference type="AlphaFoldDB" id="A0AAV0KWN3"/>
<dbReference type="EMBL" id="CAMGYJ010000005">
    <property type="protein sequence ID" value="CAI0426160.1"/>
    <property type="molecule type" value="Genomic_DNA"/>
</dbReference>
<dbReference type="InterPro" id="IPR050425">
    <property type="entry name" value="NAD(P)_dehydrat-like"/>
</dbReference>
<evidence type="ECO:0000313" key="5">
    <source>
        <dbReference type="Proteomes" id="UP001154282"/>
    </source>
</evidence>
<dbReference type="CDD" id="cd08958">
    <property type="entry name" value="FR_SDR_e"/>
    <property type="match status" value="1"/>
</dbReference>
<protein>
    <recommendedName>
        <fullName evidence="3">NAD-dependent epimerase/dehydratase domain-containing protein</fullName>
    </recommendedName>
</protein>
<dbReference type="PANTHER" id="PTHR10366">
    <property type="entry name" value="NAD DEPENDENT EPIMERASE/DEHYDRATASE"/>
    <property type="match status" value="1"/>
</dbReference>
<dbReference type="SUPFAM" id="SSF51735">
    <property type="entry name" value="NAD(P)-binding Rossmann-fold domains"/>
    <property type="match status" value="2"/>
</dbReference>
<evidence type="ECO:0000256" key="1">
    <source>
        <dbReference type="ARBA" id="ARBA00022857"/>
    </source>
</evidence>
<name>A0AAV0KWN3_9ROSI</name>
<dbReference type="Pfam" id="PF01370">
    <property type="entry name" value="Epimerase"/>
    <property type="match status" value="1"/>
</dbReference>
<comment type="caution">
    <text evidence="4">The sequence shown here is derived from an EMBL/GenBank/DDBJ whole genome shotgun (WGS) entry which is preliminary data.</text>
</comment>
<dbReference type="PANTHER" id="PTHR10366:SF831">
    <property type="entry name" value="NAD-DEPENDENT EPIMERASE_DEHYDRATASE DOMAIN-CONTAINING PROTEIN"/>
    <property type="match status" value="1"/>
</dbReference>
<gene>
    <name evidence="4" type="ORF">LITE_LOCUS20666</name>
</gene>
<keyword evidence="2" id="KW-0560">Oxidoreductase</keyword>